<dbReference type="AlphaFoldDB" id="A0A8K0GA53"/>
<evidence type="ECO:0008006" key="4">
    <source>
        <dbReference type="Google" id="ProtNLM"/>
    </source>
</evidence>
<dbReference type="PANTHER" id="PTHR46060:SF1">
    <property type="entry name" value="MARINER MOS1 TRANSPOSASE-LIKE PROTEIN"/>
    <property type="match status" value="1"/>
</dbReference>
<dbReference type="InterPro" id="IPR052709">
    <property type="entry name" value="Transposase-MT_Hybrid"/>
</dbReference>
<dbReference type="OrthoDB" id="10006939at2759"/>
<proteinExistence type="predicted"/>
<keyword evidence="3" id="KW-1185">Reference proteome</keyword>
<evidence type="ECO:0000313" key="2">
    <source>
        <dbReference type="EMBL" id="KAF2891376.1"/>
    </source>
</evidence>
<gene>
    <name evidence="2" type="ORF">ILUMI_14797</name>
</gene>
<comment type="caution">
    <text evidence="2">The sequence shown here is derived from an EMBL/GenBank/DDBJ whole genome shotgun (WGS) entry which is preliminary data.</text>
</comment>
<evidence type="ECO:0000256" key="1">
    <source>
        <dbReference type="SAM" id="MobiDB-lite"/>
    </source>
</evidence>
<organism evidence="2 3">
    <name type="scientific">Ignelater luminosus</name>
    <name type="common">Cucubano</name>
    <name type="synonym">Pyrophorus luminosus</name>
    <dbReference type="NCBI Taxonomy" id="2038154"/>
    <lineage>
        <taxon>Eukaryota</taxon>
        <taxon>Metazoa</taxon>
        <taxon>Ecdysozoa</taxon>
        <taxon>Arthropoda</taxon>
        <taxon>Hexapoda</taxon>
        <taxon>Insecta</taxon>
        <taxon>Pterygota</taxon>
        <taxon>Neoptera</taxon>
        <taxon>Endopterygota</taxon>
        <taxon>Coleoptera</taxon>
        <taxon>Polyphaga</taxon>
        <taxon>Elateriformia</taxon>
        <taxon>Elateroidea</taxon>
        <taxon>Elateridae</taxon>
        <taxon>Agrypninae</taxon>
        <taxon>Pyrophorini</taxon>
        <taxon>Ignelater</taxon>
    </lineage>
</organism>
<accession>A0A8K0GA53</accession>
<dbReference type="EMBL" id="VTPC01033529">
    <property type="protein sequence ID" value="KAF2891376.1"/>
    <property type="molecule type" value="Genomic_DNA"/>
</dbReference>
<evidence type="ECO:0000313" key="3">
    <source>
        <dbReference type="Proteomes" id="UP000801492"/>
    </source>
</evidence>
<dbReference type="Gene3D" id="3.30.420.10">
    <property type="entry name" value="Ribonuclease H-like superfamily/Ribonuclease H"/>
    <property type="match status" value="1"/>
</dbReference>
<dbReference type="PANTHER" id="PTHR46060">
    <property type="entry name" value="MARINER MOS1 TRANSPOSASE-LIKE PROTEIN"/>
    <property type="match status" value="1"/>
</dbReference>
<sequence>MSNPIHNKDQKRASAARFERESHPKGVMVSLGISFKGITKPIFVNAGAKINSKYYQQNILTHYEKELGRLYPNNDSVFHQDSAPSHASKSTIKWLKDRNIKFIPPEEWMPSAPDCAPCDYFLWSYLKTCVDGHNHKTIAGLKNL</sequence>
<dbReference type="Proteomes" id="UP000801492">
    <property type="component" value="Unassembled WGS sequence"/>
</dbReference>
<dbReference type="GO" id="GO:0003676">
    <property type="term" value="F:nucleic acid binding"/>
    <property type="evidence" value="ECO:0007669"/>
    <property type="project" value="InterPro"/>
</dbReference>
<protein>
    <recommendedName>
        <fullName evidence="4">Transposase</fullName>
    </recommendedName>
</protein>
<reference evidence="2" key="1">
    <citation type="submission" date="2019-08" db="EMBL/GenBank/DDBJ databases">
        <title>The genome of the North American firefly Photinus pyralis.</title>
        <authorList>
            <consortium name="Photinus pyralis genome working group"/>
            <person name="Fallon T.R."/>
            <person name="Sander Lower S.E."/>
            <person name="Weng J.-K."/>
        </authorList>
    </citation>
    <scope>NUCLEOTIDE SEQUENCE</scope>
    <source>
        <strain evidence="2">TRF0915ILg1</strain>
        <tissue evidence="2">Whole body</tissue>
    </source>
</reference>
<dbReference type="InterPro" id="IPR036397">
    <property type="entry name" value="RNaseH_sf"/>
</dbReference>
<name>A0A8K0GA53_IGNLU</name>
<feature type="region of interest" description="Disordered" evidence="1">
    <location>
        <begin position="1"/>
        <end position="21"/>
    </location>
</feature>